<evidence type="ECO:0008006" key="2">
    <source>
        <dbReference type="Google" id="ProtNLM"/>
    </source>
</evidence>
<organism evidence="1">
    <name type="scientific">marine sediment metagenome</name>
    <dbReference type="NCBI Taxonomy" id="412755"/>
    <lineage>
        <taxon>unclassified sequences</taxon>
        <taxon>metagenomes</taxon>
        <taxon>ecological metagenomes</taxon>
    </lineage>
</organism>
<comment type="caution">
    <text evidence="1">The sequence shown here is derived from an EMBL/GenBank/DDBJ whole genome shotgun (WGS) entry which is preliminary data.</text>
</comment>
<name>A0A0F9BVV2_9ZZZZ</name>
<evidence type="ECO:0000313" key="1">
    <source>
        <dbReference type="EMBL" id="KKL26014.1"/>
    </source>
</evidence>
<proteinExistence type="predicted"/>
<protein>
    <recommendedName>
        <fullName evidence="2">DUF504 domain-containing protein</fullName>
    </recommendedName>
</protein>
<accession>A0A0F9BVV2</accession>
<sequence length="61" mass="7175">MSYEKNEFGDFVAFLDDTDTKRELWVKVIEINSFVRFKLKSGKIISIPSHRVLKVKQEGEK</sequence>
<dbReference type="EMBL" id="LAZR01035998">
    <property type="protein sequence ID" value="KKL26014.1"/>
    <property type="molecule type" value="Genomic_DNA"/>
</dbReference>
<dbReference type="AlphaFoldDB" id="A0A0F9BVV2"/>
<reference evidence="1" key="1">
    <citation type="journal article" date="2015" name="Nature">
        <title>Complex archaea that bridge the gap between prokaryotes and eukaryotes.</title>
        <authorList>
            <person name="Spang A."/>
            <person name="Saw J.H."/>
            <person name="Jorgensen S.L."/>
            <person name="Zaremba-Niedzwiedzka K."/>
            <person name="Martijn J."/>
            <person name="Lind A.E."/>
            <person name="van Eijk R."/>
            <person name="Schleper C."/>
            <person name="Guy L."/>
            <person name="Ettema T.J."/>
        </authorList>
    </citation>
    <scope>NUCLEOTIDE SEQUENCE</scope>
</reference>
<gene>
    <name evidence="1" type="ORF">LCGC14_2399530</name>
</gene>